<evidence type="ECO:0000256" key="3">
    <source>
        <dbReference type="ARBA" id="ARBA00023125"/>
    </source>
</evidence>
<feature type="region of interest" description="Disordered" evidence="8">
    <location>
        <begin position="263"/>
        <end position="597"/>
    </location>
</feature>
<feature type="compositionally biased region" description="Low complexity" evidence="8">
    <location>
        <begin position="270"/>
        <end position="286"/>
    </location>
</feature>
<dbReference type="GO" id="GO:0006303">
    <property type="term" value="P:double-strand break repair via nonhomologous end joining"/>
    <property type="evidence" value="ECO:0007669"/>
    <property type="project" value="UniProtKB-ARBA"/>
</dbReference>
<organism evidence="11 12">
    <name type="scientific">Salinomyces thailandicus</name>
    <dbReference type="NCBI Taxonomy" id="706561"/>
    <lineage>
        <taxon>Eukaryota</taxon>
        <taxon>Fungi</taxon>
        <taxon>Dikarya</taxon>
        <taxon>Ascomycota</taxon>
        <taxon>Pezizomycotina</taxon>
        <taxon>Dothideomycetes</taxon>
        <taxon>Dothideomycetidae</taxon>
        <taxon>Mycosphaerellales</taxon>
        <taxon>Teratosphaeriaceae</taxon>
        <taxon>Salinomyces</taxon>
    </lineage>
</organism>
<feature type="domain" description="XLF-like N-terminal" evidence="9">
    <location>
        <begin position="4"/>
        <end position="120"/>
    </location>
</feature>
<dbReference type="AlphaFoldDB" id="A0A4U0TU36"/>
<comment type="subcellular location">
    <subcellularLocation>
        <location evidence="1">Nucleus</location>
    </subcellularLocation>
</comment>
<dbReference type="GO" id="GO:0045027">
    <property type="term" value="F:DNA end binding"/>
    <property type="evidence" value="ECO:0007669"/>
    <property type="project" value="TreeGrafter"/>
</dbReference>
<dbReference type="Proteomes" id="UP000308549">
    <property type="component" value="Unassembled WGS sequence"/>
</dbReference>
<dbReference type="InterPro" id="IPR015381">
    <property type="entry name" value="XLF-like_N"/>
</dbReference>
<reference evidence="11 12" key="1">
    <citation type="submission" date="2017-03" db="EMBL/GenBank/DDBJ databases">
        <title>Genomes of endolithic fungi from Antarctica.</title>
        <authorList>
            <person name="Coleine C."/>
            <person name="Masonjones S."/>
            <person name="Stajich J.E."/>
        </authorList>
    </citation>
    <scope>NUCLEOTIDE SEQUENCE [LARGE SCALE GENOMIC DNA]</scope>
    <source>
        <strain evidence="11 12">CCFEE 6315</strain>
    </source>
</reference>
<evidence type="ECO:0000256" key="7">
    <source>
        <dbReference type="ARBA" id="ARBA00044529"/>
    </source>
</evidence>
<dbReference type="InterPro" id="IPR038051">
    <property type="entry name" value="XRCC4-like_N_sf"/>
</dbReference>
<feature type="compositionally biased region" description="Polar residues" evidence="8">
    <location>
        <begin position="521"/>
        <end position="530"/>
    </location>
</feature>
<evidence type="ECO:0000313" key="11">
    <source>
        <dbReference type="EMBL" id="TKA25462.1"/>
    </source>
</evidence>
<evidence type="ECO:0000256" key="2">
    <source>
        <dbReference type="ARBA" id="ARBA00022763"/>
    </source>
</evidence>
<evidence type="ECO:0000256" key="1">
    <source>
        <dbReference type="ARBA" id="ARBA00004123"/>
    </source>
</evidence>
<keyword evidence="5" id="KW-0539">Nucleus</keyword>
<accession>A0A4U0TU36</accession>
<keyword evidence="2" id="KW-0227">DNA damage</keyword>
<dbReference type="GO" id="GO:0032807">
    <property type="term" value="C:DNA ligase IV complex"/>
    <property type="evidence" value="ECO:0007669"/>
    <property type="project" value="TreeGrafter"/>
</dbReference>
<evidence type="ECO:0000256" key="8">
    <source>
        <dbReference type="SAM" id="MobiDB-lite"/>
    </source>
</evidence>
<dbReference type="CDD" id="cd22285">
    <property type="entry name" value="HD_XLF_N"/>
    <property type="match status" value="1"/>
</dbReference>
<feature type="compositionally biased region" description="Acidic residues" evidence="8">
    <location>
        <begin position="350"/>
        <end position="361"/>
    </location>
</feature>
<comment type="caution">
    <text evidence="11">The sequence shown here is derived from an EMBL/GenBank/DDBJ whole genome shotgun (WGS) entry which is preliminary data.</text>
</comment>
<feature type="compositionally biased region" description="Low complexity" evidence="8">
    <location>
        <begin position="446"/>
        <end position="455"/>
    </location>
</feature>
<sequence length="597" mass="65474">MSSRWHVLHLDHDRLPQLLVKAEFSASGYTIYLTDTCRIWSETLTKREINKRALNRECSIDSSEGQDQFNILLQKIEDALAQKDGTTFNVTARGDDSLILSLTAPLPHPLPEFAWQAELCLLGPEHLESQLTAPLLHQSWTLQSQVQSLIRELHEKDRVISKICDRLETSGNELSIPFPQVSGVKLNRKSTRSHREQLAPHVRALGDFDEAAWKKQWQGKKGVGSERLESGLLDEAVVGLEVANGQIEKQDGNWWRLLTDSVESGGQARQQGKTNGSQSQSSGKSSRTLRDSTMADESIGDEEFQRQGTPPHLKKPTATHGSQQKDETQRVASSFTQEREPPSSAHGMPEDDSTEDEDDLDAPTKSSARPQKSLPSRSQRPRTTTPDTTALPLKKLGVIGGSKRQPSPAKEPSPVQHPSLTAKSASEKQASPPPQPRSRLGVIGGKKLTSTSTTPEPKPEQAAPSPSKPHAKLGTIGGKSKSSKVADHTAPQSSAAEISDAPSPRKVKLGAIGGNKRGDTIGSSRPSSRSGHAETHEARGETGFEESQRRSRKTEKEATPPPRETSEERANRKRNELKRQLEEKSKGANAAKKKRKF</sequence>
<dbReference type="Pfam" id="PF21928">
    <property type="entry name" value="XLF_CC"/>
    <property type="match status" value="1"/>
</dbReference>
<dbReference type="EMBL" id="NAJL01000035">
    <property type="protein sequence ID" value="TKA25462.1"/>
    <property type="molecule type" value="Genomic_DNA"/>
</dbReference>
<keyword evidence="12" id="KW-1185">Reference proteome</keyword>
<dbReference type="PANTHER" id="PTHR32235:SF1">
    <property type="entry name" value="NON-HOMOLOGOUS END-JOINING FACTOR 1"/>
    <property type="match status" value="1"/>
</dbReference>
<dbReference type="InterPro" id="IPR052287">
    <property type="entry name" value="NHEJ_factor"/>
</dbReference>
<dbReference type="OrthoDB" id="2155935at2759"/>
<evidence type="ECO:0000259" key="9">
    <source>
        <dbReference type="Pfam" id="PF09302"/>
    </source>
</evidence>
<evidence type="ECO:0000256" key="4">
    <source>
        <dbReference type="ARBA" id="ARBA00023204"/>
    </source>
</evidence>
<evidence type="ECO:0000256" key="5">
    <source>
        <dbReference type="ARBA" id="ARBA00023242"/>
    </source>
</evidence>
<feature type="compositionally biased region" description="Basic and acidic residues" evidence="8">
    <location>
        <begin position="531"/>
        <end position="586"/>
    </location>
</feature>
<keyword evidence="4" id="KW-0234">DNA repair</keyword>
<dbReference type="Gene3D" id="2.170.210.10">
    <property type="entry name" value="DNA double-strand break repair and VJ recombination XRCC4, N-terminal"/>
    <property type="match status" value="1"/>
</dbReference>
<feature type="compositionally biased region" description="Polar residues" evidence="8">
    <location>
        <begin position="364"/>
        <end position="388"/>
    </location>
</feature>
<feature type="domain" description="XLF-like coiled-coil region" evidence="10">
    <location>
        <begin position="124"/>
        <end position="175"/>
    </location>
</feature>
<evidence type="ECO:0000259" key="10">
    <source>
        <dbReference type="Pfam" id="PF21928"/>
    </source>
</evidence>
<dbReference type="PANTHER" id="PTHR32235">
    <property type="entry name" value="NON-HOMOLOGOUS END-JOINING FACTOR 1"/>
    <property type="match status" value="1"/>
</dbReference>
<feature type="compositionally biased region" description="Polar residues" evidence="8">
    <location>
        <begin position="416"/>
        <end position="429"/>
    </location>
</feature>
<proteinExistence type="inferred from homology"/>
<name>A0A4U0TU36_9PEZI</name>
<evidence type="ECO:0000256" key="6">
    <source>
        <dbReference type="ARBA" id="ARBA00025747"/>
    </source>
</evidence>
<gene>
    <name evidence="11" type="ORF">B0A50_06329</name>
</gene>
<protein>
    <recommendedName>
        <fullName evidence="7">Non-homologous end-joining factor 1</fullName>
    </recommendedName>
</protein>
<keyword evidence="3" id="KW-0238">DNA-binding</keyword>
<evidence type="ECO:0000313" key="12">
    <source>
        <dbReference type="Proteomes" id="UP000308549"/>
    </source>
</evidence>
<dbReference type="InterPro" id="IPR053829">
    <property type="entry name" value="XLF-like_CC"/>
</dbReference>
<comment type="similarity">
    <text evidence="6">Belongs to the XRCC4-XLF family. XLF subfamily.</text>
</comment>
<dbReference type="Pfam" id="PF09302">
    <property type="entry name" value="XLF"/>
    <property type="match status" value="1"/>
</dbReference>